<reference evidence="2" key="1">
    <citation type="submission" date="2022-11" db="EMBL/GenBank/DDBJ databases">
        <authorList>
            <person name="Petersen C."/>
        </authorList>
    </citation>
    <scope>NUCLEOTIDE SEQUENCE</scope>
    <source>
        <strain evidence="2">IBT 22155</strain>
    </source>
</reference>
<feature type="compositionally biased region" description="Polar residues" evidence="1">
    <location>
        <begin position="13"/>
        <end position="22"/>
    </location>
</feature>
<accession>A0A9W9KXH8</accession>
<name>A0A9W9KXH8_9EURO</name>
<protein>
    <submittedName>
        <fullName evidence="2">Uncharacterized protein</fullName>
    </submittedName>
</protein>
<feature type="region of interest" description="Disordered" evidence="1">
    <location>
        <begin position="1"/>
        <end position="186"/>
    </location>
</feature>
<dbReference type="AlphaFoldDB" id="A0A9W9KXH8"/>
<keyword evidence="3" id="KW-1185">Reference proteome</keyword>
<dbReference type="OrthoDB" id="5389296at2759"/>
<comment type="caution">
    <text evidence="2">The sequence shown here is derived from an EMBL/GenBank/DDBJ whole genome shotgun (WGS) entry which is preliminary data.</text>
</comment>
<dbReference type="Proteomes" id="UP001149079">
    <property type="component" value="Unassembled WGS sequence"/>
</dbReference>
<feature type="region of interest" description="Disordered" evidence="1">
    <location>
        <begin position="209"/>
        <end position="279"/>
    </location>
</feature>
<gene>
    <name evidence="2" type="ORF">N7515_008201</name>
</gene>
<evidence type="ECO:0000256" key="1">
    <source>
        <dbReference type="SAM" id="MobiDB-lite"/>
    </source>
</evidence>
<feature type="compositionally biased region" description="Low complexity" evidence="1">
    <location>
        <begin position="209"/>
        <end position="227"/>
    </location>
</feature>
<feature type="compositionally biased region" description="Acidic residues" evidence="1">
    <location>
        <begin position="44"/>
        <end position="53"/>
    </location>
</feature>
<evidence type="ECO:0000313" key="2">
    <source>
        <dbReference type="EMBL" id="KAJ5124376.1"/>
    </source>
</evidence>
<dbReference type="RefSeq" id="XP_056518775.1">
    <property type="nucleotide sequence ID" value="XM_056668945.1"/>
</dbReference>
<proteinExistence type="predicted"/>
<reference evidence="2" key="2">
    <citation type="journal article" date="2023" name="IMA Fungus">
        <title>Comparative genomic study of the Penicillium genus elucidates a diverse pangenome and 15 lateral gene transfer events.</title>
        <authorList>
            <person name="Petersen C."/>
            <person name="Sorensen T."/>
            <person name="Nielsen M.R."/>
            <person name="Sondergaard T.E."/>
            <person name="Sorensen J.L."/>
            <person name="Fitzpatrick D.A."/>
            <person name="Frisvad J.C."/>
            <person name="Nielsen K.L."/>
        </authorList>
    </citation>
    <scope>NUCLEOTIDE SEQUENCE</scope>
    <source>
        <strain evidence="2">IBT 22155</strain>
    </source>
</reference>
<dbReference type="EMBL" id="JAPQKL010000006">
    <property type="protein sequence ID" value="KAJ5124376.1"/>
    <property type="molecule type" value="Genomic_DNA"/>
</dbReference>
<feature type="compositionally biased region" description="Acidic residues" evidence="1">
    <location>
        <begin position="101"/>
        <end position="115"/>
    </location>
</feature>
<evidence type="ECO:0000313" key="3">
    <source>
        <dbReference type="Proteomes" id="UP001149079"/>
    </source>
</evidence>
<dbReference type="GeneID" id="81408115"/>
<organism evidence="2 3">
    <name type="scientific">Penicillium bovifimosum</name>
    <dbReference type="NCBI Taxonomy" id="126998"/>
    <lineage>
        <taxon>Eukaryota</taxon>
        <taxon>Fungi</taxon>
        <taxon>Dikarya</taxon>
        <taxon>Ascomycota</taxon>
        <taxon>Pezizomycotina</taxon>
        <taxon>Eurotiomycetes</taxon>
        <taxon>Eurotiomycetidae</taxon>
        <taxon>Eurotiales</taxon>
        <taxon>Aspergillaceae</taxon>
        <taxon>Penicillium</taxon>
    </lineage>
</organism>
<sequence length="453" mass="48918">MPFPATPSPFRLSRQNPSTRRNGPQFAPTPRFLLSQSATQKADDDLDVIDDDGPSSTRQVTRDPLASHSTTRPHQPDVIEDSDDVDITRHTGTRARNANELLDDAIDSTPPEEPETPGILDAEYDALFATTREGNKRRRVDASTPSALTQLDPIPSSPPDAADALAGDIDVLDSGTQRTPAPKTHQFALPISTPDVRTRTPFRGRPRFMLSSAAKPPSSQSAPKFKQATPGISPPERRKPVFVLPRSPSPKPDAEDIPAPFSPSARTLHRRGRNRSGASYVPGGMAAEVRGWVLEMGAKHEQVPRPLLPQGPETKVAGASLERLAKYFLAARVVQVSQSALSGCGCVAFLRAEVVTGNSVQGQDSDPAVNIMIMGPSRADSAVTPQIRRGDLVGIYRGLNWSLELGTDYGEPVIPGRIYGDASRCDPTEQGGHGETKEVWLVAMEWDLVETAD</sequence>
<feature type="compositionally biased region" description="Low complexity" evidence="1">
    <location>
        <begin position="151"/>
        <end position="169"/>
    </location>
</feature>